<evidence type="ECO:0000256" key="6">
    <source>
        <dbReference type="ARBA" id="ARBA00023134"/>
    </source>
</evidence>
<evidence type="ECO:0000256" key="4">
    <source>
        <dbReference type="ARBA" id="ARBA00022741"/>
    </source>
</evidence>
<evidence type="ECO:0000256" key="7">
    <source>
        <dbReference type="ARBA" id="ARBA00023150"/>
    </source>
</evidence>
<dbReference type="Proteomes" id="UP000054010">
    <property type="component" value="Unassembled WGS sequence"/>
</dbReference>
<keyword evidence="2" id="KW-0808">Transferase</keyword>
<proteinExistence type="predicted"/>
<dbReference type="GO" id="GO:0016779">
    <property type="term" value="F:nucleotidyltransferase activity"/>
    <property type="evidence" value="ECO:0007669"/>
    <property type="project" value="TreeGrafter"/>
</dbReference>
<organism evidence="9 10">
    <name type="scientific">Oscillochloris trichoides DG-6</name>
    <dbReference type="NCBI Taxonomy" id="765420"/>
    <lineage>
        <taxon>Bacteria</taxon>
        <taxon>Bacillati</taxon>
        <taxon>Chloroflexota</taxon>
        <taxon>Chloroflexia</taxon>
        <taxon>Chloroflexales</taxon>
        <taxon>Chloroflexineae</taxon>
        <taxon>Oscillochloridaceae</taxon>
        <taxon>Oscillochloris</taxon>
    </lineage>
</organism>
<evidence type="ECO:0000256" key="5">
    <source>
        <dbReference type="ARBA" id="ARBA00022842"/>
    </source>
</evidence>
<protein>
    <submittedName>
        <fullName evidence="9">Molybdopterin-guanine dinucleotide biosynthesis protein A-like protein</fullName>
    </submittedName>
</protein>
<dbReference type="PANTHER" id="PTHR19136">
    <property type="entry name" value="MOLYBDENUM COFACTOR GUANYLYLTRANSFERASE"/>
    <property type="match status" value="1"/>
</dbReference>
<dbReference type="Gene3D" id="3.90.550.10">
    <property type="entry name" value="Spore Coat Polysaccharide Biosynthesis Protein SpsA, Chain A"/>
    <property type="match status" value="1"/>
</dbReference>
<evidence type="ECO:0000256" key="3">
    <source>
        <dbReference type="ARBA" id="ARBA00022723"/>
    </source>
</evidence>
<dbReference type="InterPro" id="IPR025877">
    <property type="entry name" value="MobA-like_NTP_Trfase"/>
</dbReference>
<dbReference type="CDD" id="cd02503">
    <property type="entry name" value="MobA"/>
    <property type="match status" value="1"/>
</dbReference>
<evidence type="ECO:0000313" key="10">
    <source>
        <dbReference type="Proteomes" id="UP000054010"/>
    </source>
</evidence>
<dbReference type="Pfam" id="PF12804">
    <property type="entry name" value="NTP_transf_3"/>
    <property type="match status" value="1"/>
</dbReference>
<dbReference type="AlphaFoldDB" id="E1IHV6"/>
<keyword evidence="3" id="KW-0479">Metal-binding</keyword>
<keyword evidence="7" id="KW-0501">Molybdenum cofactor biosynthesis</keyword>
<dbReference type="STRING" id="765420.OSCT_2894"/>
<dbReference type="GO" id="GO:0005525">
    <property type="term" value="F:GTP binding"/>
    <property type="evidence" value="ECO:0007669"/>
    <property type="project" value="UniProtKB-KW"/>
</dbReference>
<dbReference type="eggNOG" id="COG0746">
    <property type="taxonomic scope" value="Bacteria"/>
</dbReference>
<keyword evidence="4" id="KW-0547">Nucleotide-binding</keyword>
<dbReference type="InterPro" id="IPR013482">
    <property type="entry name" value="Molybde_CF_guanTrfase"/>
</dbReference>
<keyword evidence="10" id="KW-1185">Reference proteome</keyword>
<dbReference type="SUPFAM" id="SSF53448">
    <property type="entry name" value="Nucleotide-diphospho-sugar transferases"/>
    <property type="match status" value="1"/>
</dbReference>
<keyword evidence="5" id="KW-0460">Magnesium</keyword>
<evidence type="ECO:0000313" key="9">
    <source>
        <dbReference type="EMBL" id="EFO79231.1"/>
    </source>
</evidence>
<keyword evidence="1" id="KW-0963">Cytoplasm</keyword>
<dbReference type="HOGENOM" id="CLU_055597_2_1_0"/>
<evidence type="ECO:0000256" key="1">
    <source>
        <dbReference type="ARBA" id="ARBA00022490"/>
    </source>
</evidence>
<sequence length="207" mass="22209">MAGIIIAGGRAQRMGWDKRRARLWGADGPTLLEHTVALIAPLCTEVIVVLNDPDAWPGIAARLVADRVPGTGALGGLYTGLCAATTPTALVVAADMPLLNPALLRAMIATPFAGDALVPVARSSTKRHRYEPLHAIYRTTCLPAIQAALAVGNYALHALLAQLHLTTLNPDLLALHDPDGHALRNINTPEEWHSVQYLLRNLAYMQE</sequence>
<dbReference type="InterPro" id="IPR029044">
    <property type="entry name" value="Nucleotide-diphossugar_trans"/>
</dbReference>
<name>E1IHV6_9CHLR</name>
<comment type="caution">
    <text evidence="9">The sequence shown here is derived from an EMBL/GenBank/DDBJ whole genome shotgun (WGS) entry which is preliminary data.</text>
</comment>
<reference evidence="9 10" key="1">
    <citation type="journal article" date="2011" name="J. Bacteriol.">
        <title>Draft genome sequence of the anoxygenic filamentous phototrophic bacterium Oscillochloris trichoides subsp. DG-6.</title>
        <authorList>
            <person name="Kuznetsov B.B."/>
            <person name="Ivanovsky R.N."/>
            <person name="Keppen O.I."/>
            <person name="Sukhacheva M.V."/>
            <person name="Bumazhkin B.K."/>
            <person name="Patutina E.O."/>
            <person name="Beletsky A.V."/>
            <person name="Mardanov A.V."/>
            <person name="Baslerov R.V."/>
            <person name="Panteleeva A.N."/>
            <person name="Kolganova T.V."/>
            <person name="Ravin N.V."/>
            <person name="Skryabin K.G."/>
        </authorList>
    </citation>
    <scope>NUCLEOTIDE SEQUENCE [LARGE SCALE GENOMIC DNA]</scope>
    <source>
        <strain evidence="9 10">DG-6</strain>
    </source>
</reference>
<dbReference type="PANTHER" id="PTHR19136:SF81">
    <property type="entry name" value="MOLYBDENUM COFACTOR GUANYLYLTRANSFERASE"/>
    <property type="match status" value="1"/>
</dbReference>
<dbReference type="GO" id="GO:0006777">
    <property type="term" value="P:Mo-molybdopterin cofactor biosynthetic process"/>
    <property type="evidence" value="ECO:0007669"/>
    <property type="project" value="UniProtKB-KW"/>
</dbReference>
<keyword evidence="6" id="KW-0342">GTP-binding</keyword>
<feature type="domain" description="MobA-like NTP transferase" evidence="8">
    <location>
        <begin position="3"/>
        <end position="163"/>
    </location>
</feature>
<dbReference type="GO" id="GO:0046872">
    <property type="term" value="F:metal ion binding"/>
    <property type="evidence" value="ECO:0007669"/>
    <property type="project" value="UniProtKB-KW"/>
</dbReference>
<evidence type="ECO:0000259" key="8">
    <source>
        <dbReference type="Pfam" id="PF12804"/>
    </source>
</evidence>
<gene>
    <name evidence="9" type="ORF">OSCT_2894</name>
</gene>
<dbReference type="EMBL" id="ADVR01000120">
    <property type="protein sequence ID" value="EFO79231.1"/>
    <property type="molecule type" value="Genomic_DNA"/>
</dbReference>
<evidence type="ECO:0000256" key="2">
    <source>
        <dbReference type="ARBA" id="ARBA00022679"/>
    </source>
</evidence>
<accession>E1IHV6</accession>